<accession>A0AAD7ZL81</accession>
<organism evidence="1 2">
    <name type="scientific">Diploptera punctata</name>
    <name type="common">Pacific beetle cockroach</name>
    <dbReference type="NCBI Taxonomy" id="6984"/>
    <lineage>
        <taxon>Eukaryota</taxon>
        <taxon>Metazoa</taxon>
        <taxon>Ecdysozoa</taxon>
        <taxon>Arthropoda</taxon>
        <taxon>Hexapoda</taxon>
        <taxon>Insecta</taxon>
        <taxon>Pterygota</taxon>
        <taxon>Neoptera</taxon>
        <taxon>Polyneoptera</taxon>
        <taxon>Dictyoptera</taxon>
        <taxon>Blattodea</taxon>
        <taxon>Blaberoidea</taxon>
        <taxon>Blaberidae</taxon>
        <taxon>Diplopterinae</taxon>
        <taxon>Diploptera</taxon>
    </lineage>
</organism>
<keyword evidence="2" id="KW-1185">Reference proteome</keyword>
<dbReference type="EMBL" id="JASPKZ010007801">
    <property type="protein sequence ID" value="KAJ9582426.1"/>
    <property type="molecule type" value="Genomic_DNA"/>
</dbReference>
<proteinExistence type="predicted"/>
<name>A0AAD7ZL81_DIPPU</name>
<dbReference type="Proteomes" id="UP001233999">
    <property type="component" value="Unassembled WGS sequence"/>
</dbReference>
<comment type="caution">
    <text evidence="1">The sequence shown here is derived from an EMBL/GenBank/DDBJ whole genome shotgun (WGS) entry which is preliminary data.</text>
</comment>
<gene>
    <name evidence="1" type="ORF">L9F63_003224</name>
</gene>
<sequence length="83" mass="9733">FDHVFGIRGEEEFDRVYQRIQLENRRIGVILRQTKITEVVLSLRILGNSLPILRKRQHSCMTDLYSSVVDSETTLYRTGNFTC</sequence>
<dbReference type="AlphaFoldDB" id="A0AAD7ZL81"/>
<protein>
    <submittedName>
        <fullName evidence="1">Uncharacterized protein</fullName>
    </submittedName>
</protein>
<evidence type="ECO:0000313" key="2">
    <source>
        <dbReference type="Proteomes" id="UP001233999"/>
    </source>
</evidence>
<reference evidence="1" key="2">
    <citation type="submission" date="2023-05" db="EMBL/GenBank/DDBJ databases">
        <authorList>
            <person name="Fouks B."/>
        </authorList>
    </citation>
    <scope>NUCLEOTIDE SEQUENCE</scope>
    <source>
        <strain evidence="1">Stay&amp;Tobe</strain>
        <tissue evidence="1">Testes</tissue>
    </source>
</reference>
<evidence type="ECO:0000313" key="1">
    <source>
        <dbReference type="EMBL" id="KAJ9582426.1"/>
    </source>
</evidence>
<feature type="non-terminal residue" evidence="1">
    <location>
        <position position="1"/>
    </location>
</feature>
<feature type="non-terminal residue" evidence="1">
    <location>
        <position position="83"/>
    </location>
</feature>
<reference evidence="1" key="1">
    <citation type="journal article" date="2023" name="IScience">
        <title>Live-bearing cockroach genome reveals convergent evolutionary mechanisms linked to viviparity in insects and beyond.</title>
        <authorList>
            <person name="Fouks B."/>
            <person name="Harrison M.C."/>
            <person name="Mikhailova A.A."/>
            <person name="Marchal E."/>
            <person name="English S."/>
            <person name="Carruthers M."/>
            <person name="Jennings E.C."/>
            <person name="Chiamaka E.L."/>
            <person name="Frigard R.A."/>
            <person name="Pippel M."/>
            <person name="Attardo G.M."/>
            <person name="Benoit J.B."/>
            <person name="Bornberg-Bauer E."/>
            <person name="Tobe S.S."/>
        </authorList>
    </citation>
    <scope>NUCLEOTIDE SEQUENCE</scope>
    <source>
        <strain evidence="1">Stay&amp;Tobe</strain>
    </source>
</reference>